<gene>
    <name evidence="3" type="ORF">BKM31_30240</name>
</gene>
<evidence type="ECO:0000256" key="2">
    <source>
        <dbReference type="SAM" id="Phobius"/>
    </source>
</evidence>
<dbReference type="STRING" id="1909395.BKM31_30240"/>
<name>A0A1V0A4K8_9ACTN</name>
<feature type="compositionally biased region" description="Basic and acidic residues" evidence="1">
    <location>
        <begin position="179"/>
        <end position="188"/>
    </location>
</feature>
<dbReference type="KEGG" id="noa:BKM31_30240"/>
<dbReference type="AlphaFoldDB" id="A0A1V0A4K8"/>
<accession>A0A1V0A4K8</accession>
<proteinExistence type="predicted"/>
<evidence type="ECO:0000313" key="4">
    <source>
        <dbReference type="Proteomes" id="UP000190797"/>
    </source>
</evidence>
<dbReference type="EMBL" id="CP017717">
    <property type="protein sequence ID" value="AQZ65155.1"/>
    <property type="molecule type" value="Genomic_DNA"/>
</dbReference>
<evidence type="ECO:0000313" key="3">
    <source>
        <dbReference type="EMBL" id="AQZ65155.1"/>
    </source>
</evidence>
<feature type="transmembrane region" description="Helical" evidence="2">
    <location>
        <begin position="63"/>
        <end position="80"/>
    </location>
</feature>
<keyword evidence="2" id="KW-0472">Membrane</keyword>
<feature type="compositionally biased region" description="Basic residues" evidence="1">
    <location>
        <begin position="169"/>
        <end position="178"/>
    </location>
</feature>
<feature type="transmembrane region" description="Helical" evidence="2">
    <location>
        <begin position="151"/>
        <end position="168"/>
    </location>
</feature>
<feature type="compositionally biased region" description="Basic and acidic residues" evidence="1">
    <location>
        <begin position="205"/>
        <end position="225"/>
    </location>
</feature>
<feature type="transmembrane region" description="Helical" evidence="2">
    <location>
        <begin position="92"/>
        <end position="119"/>
    </location>
</feature>
<feature type="region of interest" description="Disordered" evidence="1">
    <location>
        <begin position="169"/>
        <end position="239"/>
    </location>
</feature>
<dbReference type="Proteomes" id="UP000190797">
    <property type="component" value="Chromosome"/>
</dbReference>
<organism evidence="3 4">
    <name type="scientific">[Actinomadura] parvosata subsp. kistnae</name>
    <dbReference type="NCBI Taxonomy" id="1909395"/>
    <lineage>
        <taxon>Bacteria</taxon>
        <taxon>Bacillati</taxon>
        <taxon>Actinomycetota</taxon>
        <taxon>Actinomycetes</taxon>
        <taxon>Streptosporangiales</taxon>
        <taxon>Streptosporangiaceae</taxon>
        <taxon>Nonomuraea</taxon>
    </lineage>
</organism>
<sequence length="239" mass="26758">MAWRRIAGTLVPAALVVALSYLPYLLASGSSVAGYLPGYLKEERYDGGGHRYAVLRLVVPDSWAPYAAIALLGLIVLYVLRYGDPDRPWRGALLVSGSLLLLFTPGYSWYALLVVALVAMDGGWEWLGAALSGAVAYVAGPSTPGSPGPPFYVAATLAVLIGGAARQYRRRRQHRQYRQHYEHRDPTQHRRHYEHRNPAQHARHYQHDHPRQHHAHDEPRLDRRSAARLPAASREDRAH</sequence>
<keyword evidence="2" id="KW-0812">Transmembrane</keyword>
<protein>
    <submittedName>
        <fullName evidence="3">Uncharacterized protein</fullName>
    </submittedName>
</protein>
<reference evidence="4" key="1">
    <citation type="journal article" date="2017" name="Med. Chem. Commun.">
        <title>Nonomuraea sp. ATCC 55076 harbours the largest actinomycete chromosome to date and the kistamicin biosynthetic gene cluster.</title>
        <authorList>
            <person name="Nazari B."/>
            <person name="Forneris C.C."/>
            <person name="Gibson M.I."/>
            <person name="Moon K."/>
            <person name="Schramma K.R."/>
            <person name="Seyedsayamdost M.R."/>
        </authorList>
    </citation>
    <scope>NUCLEOTIDE SEQUENCE [LARGE SCALE GENOMIC DNA]</scope>
    <source>
        <strain evidence="4">ATCC 55076</strain>
    </source>
</reference>
<keyword evidence="2" id="KW-1133">Transmembrane helix</keyword>
<evidence type="ECO:0000256" key="1">
    <source>
        <dbReference type="SAM" id="MobiDB-lite"/>
    </source>
</evidence>
<keyword evidence="4" id="KW-1185">Reference proteome</keyword>